<keyword evidence="1" id="KW-1133">Transmembrane helix</keyword>
<evidence type="ECO:0000313" key="2">
    <source>
        <dbReference type="EMBL" id="PTW43973.1"/>
    </source>
</evidence>
<evidence type="ECO:0000256" key="1">
    <source>
        <dbReference type="SAM" id="Phobius"/>
    </source>
</evidence>
<accession>A0A2T5TXK3</accession>
<dbReference type="Proteomes" id="UP000244013">
    <property type="component" value="Unassembled WGS sequence"/>
</dbReference>
<feature type="transmembrane region" description="Helical" evidence="1">
    <location>
        <begin position="179"/>
        <end position="200"/>
    </location>
</feature>
<organism evidence="2 3">
    <name type="scientific">Sphingomonas faeni</name>
    <dbReference type="NCBI Taxonomy" id="185950"/>
    <lineage>
        <taxon>Bacteria</taxon>
        <taxon>Pseudomonadati</taxon>
        <taxon>Pseudomonadota</taxon>
        <taxon>Alphaproteobacteria</taxon>
        <taxon>Sphingomonadales</taxon>
        <taxon>Sphingomonadaceae</taxon>
        <taxon>Sphingomonas</taxon>
    </lineage>
</organism>
<feature type="transmembrane region" description="Helical" evidence="1">
    <location>
        <begin position="383"/>
        <end position="401"/>
    </location>
</feature>
<evidence type="ECO:0000313" key="3">
    <source>
        <dbReference type="Proteomes" id="UP000244013"/>
    </source>
</evidence>
<feature type="transmembrane region" description="Helical" evidence="1">
    <location>
        <begin position="359"/>
        <end position="377"/>
    </location>
</feature>
<proteinExistence type="predicted"/>
<sequence length="415" mass="45781">MTAKSYSQKLIRAINGGHRAALLLFRTGVVSLLYFLTITLILTLDGKFVVAGFVEVQNLCYIISGFASIGFYSILMFYASRSNRLARWSLWQMLAWTPISAGICLLGSAIAEAWTPSVGSLWLAFFALSFTLSTSISGLALGQGRFSLYTVIEVSGAFAFLIIVFSFPDHMNDSFHLNLTYALIALVKFLAYLVMSGLMSKAKSGWSWQSHPSRYLPSLPLVRRFGGPSWLAGTLYIIVYRLMLSMFQGSQGVAAADLAVCWAIFDRLQMIVQVVNTLAFRAIASNPKAARHVIRLSDRYYPATAAIILILAAGGIALWTRLTGSHVTSAALAMAFIFFVWGYRTVLQNILTALRAYNIIIRELAILLVAWVMIMIAQRYVSISWFTIVAGASALIGLSALRTRQWIVQVKENGS</sequence>
<feature type="transmembrane region" description="Helical" evidence="1">
    <location>
        <begin position="56"/>
        <end position="78"/>
    </location>
</feature>
<gene>
    <name evidence="2" type="ORF">C8J25_11336</name>
</gene>
<protein>
    <submittedName>
        <fullName evidence="2">Uncharacterized protein</fullName>
    </submittedName>
</protein>
<comment type="caution">
    <text evidence="2">The sequence shown here is derived from an EMBL/GenBank/DDBJ whole genome shotgun (WGS) entry which is preliminary data.</text>
</comment>
<feature type="transmembrane region" description="Helical" evidence="1">
    <location>
        <begin position="300"/>
        <end position="320"/>
    </location>
</feature>
<feature type="transmembrane region" description="Helical" evidence="1">
    <location>
        <begin position="90"/>
        <end position="110"/>
    </location>
</feature>
<feature type="transmembrane region" description="Helical" evidence="1">
    <location>
        <begin position="21"/>
        <end position="44"/>
    </location>
</feature>
<feature type="transmembrane region" description="Helical" evidence="1">
    <location>
        <begin position="221"/>
        <end position="240"/>
    </location>
</feature>
<dbReference type="EMBL" id="QAYE01000013">
    <property type="protein sequence ID" value="PTW43973.1"/>
    <property type="molecule type" value="Genomic_DNA"/>
</dbReference>
<feature type="transmembrane region" description="Helical" evidence="1">
    <location>
        <begin position="148"/>
        <end position="167"/>
    </location>
</feature>
<feature type="transmembrane region" description="Helical" evidence="1">
    <location>
        <begin position="326"/>
        <end position="347"/>
    </location>
</feature>
<reference evidence="2 3" key="1">
    <citation type="submission" date="2018-04" db="EMBL/GenBank/DDBJ databases">
        <title>Genomic Encyclopedia of Type Strains, Phase III (KMG-III): the genomes of soil and plant-associated and newly described type strains.</title>
        <authorList>
            <person name="Whitman W."/>
        </authorList>
    </citation>
    <scope>NUCLEOTIDE SEQUENCE [LARGE SCALE GENOMIC DNA]</scope>
    <source>
        <strain evidence="2 3">MA-olki</strain>
    </source>
</reference>
<name>A0A2T5TXK3_9SPHN</name>
<dbReference type="AlphaFoldDB" id="A0A2T5TXK3"/>
<feature type="transmembrane region" description="Helical" evidence="1">
    <location>
        <begin position="122"/>
        <end position="141"/>
    </location>
</feature>
<keyword evidence="1" id="KW-0812">Transmembrane</keyword>
<keyword evidence="1" id="KW-0472">Membrane</keyword>